<keyword evidence="11" id="KW-1185">Reference proteome</keyword>
<dbReference type="GO" id="GO:0009236">
    <property type="term" value="P:cobalamin biosynthetic process"/>
    <property type="evidence" value="ECO:0007669"/>
    <property type="project" value="UniProtKB-UniRule"/>
</dbReference>
<comment type="pathway">
    <text evidence="2 9">Cofactor biosynthesis; adenosylcobalamin biosynthesis.</text>
</comment>
<evidence type="ECO:0000256" key="8">
    <source>
        <dbReference type="ARBA" id="ARBA00023136"/>
    </source>
</evidence>
<dbReference type="HOGENOM" id="CLU_054212_0_0_7"/>
<dbReference type="PANTHER" id="PTHR34308:SF1">
    <property type="entry name" value="COBALAMIN BIOSYNTHESIS PROTEIN CBIB"/>
    <property type="match status" value="1"/>
</dbReference>
<gene>
    <name evidence="9" type="primary">cobD</name>
    <name evidence="10" type="ordered locus">UWK_02953</name>
</gene>
<keyword evidence="8 9" id="KW-0472">Membrane</keyword>
<accession>M1P7Q2</accession>
<reference evidence="11" key="1">
    <citation type="journal article" date="2013" name="Stand. Genomic Sci.">
        <title>Complete genome sequence of Desulfocapsa sulfexigens, a marine deltaproteobacterium specialized in disproportionating inorganic sulfur compounds.</title>
        <authorList>
            <person name="Finster K.W."/>
            <person name="Kjeldsen K.U."/>
            <person name="Kube M."/>
            <person name="Reinhardt R."/>
            <person name="Mussmann M."/>
            <person name="Amann R."/>
            <person name="Schreiber L."/>
        </authorList>
    </citation>
    <scope>NUCLEOTIDE SEQUENCE [LARGE SCALE GENOMIC DNA]</scope>
    <source>
        <strain evidence="11">DSM 10523 / SB164P1</strain>
    </source>
</reference>
<evidence type="ECO:0000256" key="1">
    <source>
        <dbReference type="ARBA" id="ARBA00004651"/>
    </source>
</evidence>
<keyword evidence="4 9" id="KW-1003">Cell membrane</keyword>
<dbReference type="PATRIC" id="fig|1167006.5.peg.3190"/>
<feature type="transmembrane region" description="Helical" evidence="9">
    <location>
        <begin position="224"/>
        <end position="242"/>
    </location>
</feature>
<dbReference type="GO" id="GO:0015420">
    <property type="term" value="F:ABC-type vitamin B12 transporter activity"/>
    <property type="evidence" value="ECO:0007669"/>
    <property type="project" value="UniProtKB-UniRule"/>
</dbReference>
<protein>
    <recommendedName>
        <fullName evidence="9">Cobalamin biosynthesis protein CobD</fullName>
    </recommendedName>
</protein>
<evidence type="ECO:0000256" key="7">
    <source>
        <dbReference type="ARBA" id="ARBA00022989"/>
    </source>
</evidence>
<keyword evidence="10" id="KW-0436">Ligase</keyword>
<feature type="transmembrane region" description="Helical" evidence="9">
    <location>
        <begin position="310"/>
        <end position="333"/>
    </location>
</feature>
<feature type="transmembrane region" description="Helical" evidence="9">
    <location>
        <begin position="77"/>
        <end position="95"/>
    </location>
</feature>
<dbReference type="Pfam" id="PF03186">
    <property type="entry name" value="CobD_Cbib"/>
    <property type="match status" value="1"/>
</dbReference>
<dbReference type="EMBL" id="CP003985">
    <property type="protein sequence ID" value="AGF79483.1"/>
    <property type="molecule type" value="Genomic_DNA"/>
</dbReference>
<evidence type="ECO:0000256" key="6">
    <source>
        <dbReference type="ARBA" id="ARBA00022692"/>
    </source>
</evidence>
<sequence length="334" mass="36835">MPVFEFQLLAAVLLDFLFGDPRFLPHPVRLIGFFCVTYERIFRKMFSTELLAGFAAFVTVLFLSLALTAVLLFSTNYYSGVLAQIVAVILLYSSIAARDLVSHSRTVYHALKADESLDSARSAVAQIVGRDTSALDRKGIIRACVETVAENMVDGVTAPLFYAVVFSLFSPLLPIEPLFLAVFGAMGYKAVNTMDSMFGYKNERYLYFGRVAAKFDDAVNWVPARLSGLILVPAAFFLGLDWKGSYRIFTRDRLAHASPNAGHTEATVAGALGVELGGTSIYFGKKMIKPAIGENKRPAEDRDILRSNNLILIGSLLFLSTLLLIRFFIVQIVL</sequence>
<dbReference type="KEGG" id="dsf:UWK_02953"/>
<keyword evidence="5 9" id="KW-0169">Cobalamin biosynthesis</keyword>
<dbReference type="STRING" id="1167006.UWK_02953"/>
<dbReference type="UniPathway" id="UPA00148"/>
<dbReference type="NCBIfam" id="TIGR00380">
    <property type="entry name" value="cobal_cbiB"/>
    <property type="match status" value="1"/>
</dbReference>
<dbReference type="HAMAP" id="MF_00024">
    <property type="entry name" value="CobD_CbiB"/>
    <property type="match status" value="1"/>
</dbReference>
<dbReference type="GO" id="GO:0048472">
    <property type="term" value="F:threonine-phosphate decarboxylase activity"/>
    <property type="evidence" value="ECO:0007669"/>
    <property type="project" value="InterPro"/>
</dbReference>
<evidence type="ECO:0000256" key="3">
    <source>
        <dbReference type="ARBA" id="ARBA00006263"/>
    </source>
</evidence>
<comment type="subcellular location">
    <subcellularLocation>
        <location evidence="1 9">Cell membrane</location>
        <topology evidence="1 9">Multi-pass membrane protein</topology>
    </subcellularLocation>
</comment>
<dbReference type="GO" id="GO:0005886">
    <property type="term" value="C:plasma membrane"/>
    <property type="evidence" value="ECO:0007669"/>
    <property type="project" value="UniProtKB-SubCell"/>
</dbReference>
<organism evidence="10 11">
    <name type="scientific">Desulfocapsa sulfexigens (strain DSM 10523 / SB164P1)</name>
    <dbReference type="NCBI Taxonomy" id="1167006"/>
    <lineage>
        <taxon>Bacteria</taxon>
        <taxon>Pseudomonadati</taxon>
        <taxon>Thermodesulfobacteriota</taxon>
        <taxon>Desulfobulbia</taxon>
        <taxon>Desulfobulbales</taxon>
        <taxon>Desulfocapsaceae</taxon>
        <taxon>Desulfocapsa</taxon>
    </lineage>
</organism>
<evidence type="ECO:0000313" key="10">
    <source>
        <dbReference type="EMBL" id="AGF79483.1"/>
    </source>
</evidence>
<evidence type="ECO:0000256" key="4">
    <source>
        <dbReference type="ARBA" id="ARBA00022475"/>
    </source>
</evidence>
<dbReference type="OrthoDB" id="9811967at2"/>
<dbReference type="InterPro" id="IPR004485">
    <property type="entry name" value="Cobalamin_biosynth_CobD/CbiB"/>
</dbReference>
<dbReference type="RefSeq" id="WP_015405167.1">
    <property type="nucleotide sequence ID" value="NC_020304.1"/>
</dbReference>
<feature type="transmembrane region" description="Helical" evidence="9">
    <location>
        <begin position="50"/>
        <end position="71"/>
    </location>
</feature>
<comment type="similarity">
    <text evidence="3 9">Belongs to the CobD/CbiB family.</text>
</comment>
<evidence type="ECO:0000256" key="9">
    <source>
        <dbReference type="HAMAP-Rule" id="MF_00024"/>
    </source>
</evidence>
<evidence type="ECO:0000256" key="2">
    <source>
        <dbReference type="ARBA" id="ARBA00004953"/>
    </source>
</evidence>
<evidence type="ECO:0000313" key="11">
    <source>
        <dbReference type="Proteomes" id="UP000011721"/>
    </source>
</evidence>
<comment type="function">
    <text evidence="9">Converts cobyric acid to cobinamide by the addition of aminopropanol on the F carboxylic group.</text>
</comment>
<feature type="transmembrane region" description="Helical" evidence="9">
    <location>
        <begin position="160"/>
        <end position="188"/>
    </location>
</feature>
<evidence type="ECO:0000256" key="5">
    <source>
        <dbReference type="ARBA" id="ARBA00022573"/>
    </source>
</evidence>
<keyword evidence="7 9" id="KW-1133">Transmembrane helix</keyword>
<dbReference type="eggNOG" id="COG1270">
    <property type="taxonomic scope" value="Bacteria"/>
</dbReference>
<dbReference type="PANTHER" id="PTHR34308">
    <property type="entry name" value="COBALAMIN BIOSYNTHESIS PROTEIN CBIB"/>
    <property type="match status" value="1"/>
</dbReference>
<dbReference type="GO" id="GO:0016874">
    <property type="term" value="F:ligase activity"/>
    <property type="evidence" value="ECO:0007669"/>
    <property type="project" value="UniProtKB-KW"/>
</dbReference>
<dbReference type="AlphaFoldDB" id="M1P7Q2"/>
<name>M1P7Q2_DESSD</name>
<proteinExistence type="inferred from homology"/>
<dbReference type="Proteomes" id="UP000011721">
    <property type="component" value="Chromosome"/>
</dbReference>
<keyword evidence="6 9" id="KW-0812">Transmembrane</keyword>